<gene>
    <name evidence="3" type="ORF">CFF01_14875</name>
</gene>
<evidence type="ECO:0000256" key="2">
    <source>
        <dbReference type="SAM" id="Phobius"/>
    </source>
</evidence>
<feature type="transmembrane region" description="Helical" evidence="2">
    <location>
        <begin position="7"/>
        <end position="25"/>
    </location>
</feature>
<accession>A0AAC9U4V1</accession>
<keyword evidence="2" id="KW-1133">Transmembrane helix</keyword>
<feature type="region of interest" description="Disordered" evidence="1">
    <location>
        <begin position="69"/>
        <end position="88"/>
    </location>
</feature>
<evidence type="ECO:0000256" key="1">
    <source>
        <dbReference type="SAM" id="MobiDB-lite"/>
    </source>
</evidence>
<reference evidence="3 4" key="1">
    <citation type="submission" date="2017-06" db="EMBL/GenBank/DDBJ databases">
        <title>Complete genome sequence of Shewanella marisflavi EP1 associated with anaerobic 2,4-dinitrotoluene reduction and salt tolerance.</title>
        <authorList>
            <person name="Huang J."/>
        </authorList>
    </citation>
    <scope>NUCLEOTIDE SEQUENCE [LARGE SCALE GENOMIC DNA]</scope>
    <source>
        <strain evidence="3 4">EP1</strain>
    </source>
</reference>
<proteinExistence type="predicted"/>
<dbReference type="AlphaFoldDB" id="A0AAC9U4V1"/>
<keyword evidence="2" id="KW-0812">Transmembrane</keyword>
<dbReference type="Proteomes" id="UP000198233">
    <property type="component" value="Chromosome"/>
</dbReference>
<keyword evidence="2" id="KW-0472">Membrane</keyword>
<name>A0AAC9U4V1_9GAMM</name>
<organism evidence="3 4">
    <name type="scientific">Shewanella marisflavi</name>
    <dbReference type="NCBI Taxonomy" id="260364"/>
    <lineage>
        <taxon>Bacteria</taxon>
        <taxon>Pseudomonadati</taxon>
        <taxon>Pseudomonadota</taxon>
        <taxon>Gammaproteobacteria</taxon>
        <taxon>Alteromonadales</taxon>
        <taxon>Shewanellaceae</taxon>
        <taxon>Shewanella</taxon>
    </lineage>
</organism>
<feature type="transmembrane region" description="Helical" evidence="2">
    <location>
        <begin position="37"/>
        <end position="55"/>
    </location>
</feature>
<protein>
    <submittedName>
        <fullName evidence="3">Uncharacterized protein</fullName>
    </submittedName>
</protein>
<evidence type="ECO:0000313" key="4">
    <source>
        <dbReference type="Proteomes" id="UP000198233"/>
    </source>
</evidence>
<dbReference type="KEGG" id="smav:CFF01_14875"/>
<evidence type="ECO:0000313" key="3">
    <source>
        <dbReference type="EMBL" id="ASJ98697.1"/>
    </source>
</evidence>
<dbReference type="EMBL" id="CP022272">
    <property type="protein sequence ID" value="ASJ98697.1"/>
    <property type="molecule type" value="Genomic_DNA"/>
</dbReference>
<sequence length="88" mass="9746">MGGWEPLLCYFVAGFLFILLLWALARLVGWAKGMPTGAYLALALFPLISLFPIPPSEIKKLQRIKQEEVKREQESCDPASDEPPSGAL</sequence>